<feature type="transmembrane region" description="Helical" evidence="2">
    <location>
        <begin position="343"/>
        <end position="362"/>
    </location>
</feature>
<sequence>MYCQHCGKFTENVDGVCESCRDTLEVTKELVEESRDLTENTQDSKAILGENQNGEKTLEGKITSNRESFLETKEFILEEKTDENGLEQKGEKDDTGGLKKELPPRLKKIQKIGTDKWNDFIENTGKEMITVSTIKESTFFLVLTLCVSMLLSVVIMLIANTIFKNQINSIWGQMVGSYMGKSQGGFLTAYRLFRMSYLHSLKLTASAIGVRTVMHMNVHLLILALIPFVSILISWKLLSHQKIRASLKFIFSDDTVFNKRKVLPITLNVSFTLAILFFITSFIPSNLIKNELLSLKLSYGAFSSIVGTILITLLFCYLITGILKLREGKKSTSSILWCLRQYYMKYSIGVIVVSILLMLIALIRSNMWKQIGAFLLALPNIILILANALSFGGLQTINSGDVYNLRSSLSGFQVACSVILALTWCIFLWYVLYQIYLKLEKSNAKDYIKNVGIISGITLVIQSVFYYLSKVEISLRALGEAEVGTAIKTNIFLSLFVLALISAGAAACAYYFPNLLYKKGSKEEVLLLGSWKRLDMAVLIALSIFVSITFLSMTKVLNRSVESSSIIGGNNSSVKESYSMVHLDEIRVFNGGIVFRDYDKMYTYQKEKVKKINFDEYLTSYYSNTEYYYSKTSDRILKVNQNDAMLVDSKGKELYKQKVNFDRLLSATKEFDKLLFLVDDEITLYSKKESNFSILDGITYYEYSDFYFDDSEEYIYLVGNSISRYDLKSKKLEVVKEQTPEYILDSEEKLTAKLYIFKEGKLVPPVGDSNKKYYVKDMIREYQTYSVIIENGKDSPVSLPDMVSAEAIDTEGTKFLVTFTEYGDYYLYDAAKAELTNISTQIRYLTSNGKVEA</sequence>
<dbReference type="EMBL" id="CP000885">
    <property type="protein sequence ID" value="ABX40837.1"/>
    <property type="molecule type" value="Genomic_DNA"/>
</dbReference>
<evidence type="ECO:0000256" key="2">
    <source>
        <dbReference type="SAM" id="Phobius"/>
    </source>
</evidence>
<feature type="transmembrane region" description="Helical" evidence="2">
    <location>
        <begin position="412"/>
        <end position="435"/>
    </location>
</feature>
<feature type="transmembrane region" description="Helical" evidence="2">
    <location>
        <begin position="265"/>
        <end position="287"/>
    </location>
</feature>
<feature type="transmembrane region" description="Helical" evidence="2">
    <location>
        <begin position="374"/>
        <end position="392"/>
    </location>
</feature>
<accession>A9KHH0</accession>
<name>A9KHH0_LACP7</name>
<dbReference type="Proteomes" id="UP000000370">
    <property type="component" value="Chromosome"/>
</dbReference>
<keyword evidence="4" id="KW-1185">Reference proteome</keyword>
<organism evidence="3 4">
    <name type="scientific">Lachnoclostridium phytofermentans (strain ATCC 700394 / DSM 18823 / ISDg)</name>
    <name type="common">Clostridium phytofermentans</name>
    <dbReference type="NCBI Taxonomy" id="357809"/>
    <lineage>
        <taxon>Bacteria</taxon>
        <taxon>Bacillati</taxon>
        <taxon>Bacillota</taxon>
        <taxon>Clostridia</taxon>
        <taxon>Lachnospirales</taxon>
        <taxon>Lachnospiraceae</taxon>
    </lineage>
</organism>
<dbReference type="RefSeq" id="WP_012198481.1">
    <property type="nucleotide sequence ID" value="NC_010001.1"/>
</dbReference>
<feature type="transmembrane region" description="Helical" evidence="2">
    <location>
        <begin position="218"/>
        <end position="238"/>
    </location>
</feature>
<feature type="transmembrane region" description="Helical" evidence="2">
    <location>
        <begin position="447"/>
        <end position="468"/>
    </location>
</feature>
<dbReference type="AlphaFoldDB" id="A9KHH0"/>
<gene>
    <name evidence="3" type="ordered locus">Cphy_0450</name>
</gene>
<keyword evidence="2" id="KW-0812">Transmembrane</keyword>
<dbReference type="OrthoDB" id="9942825at2"/>
<protein>
    <submittedName>
        <fullName evidence="3">Uncharacterized protein</fullName>
    </submittedName>
</protein>
<keyword evidence="2" id="KW-1133">Transmembrane helix</keyword>
<keyword evidence="2" id="KW-0472">Membrane</keyword>
<feature type="transmembrane region" description="Helical" evidence="2">
    <location>
        <begin position="491"/>
        <end position="513"/>
    </location>
</feature>
<feature type="transmembrane region" description="Helical" evidence="2">
    <location>
        <begin position="299"/>
        <end position="323"/>
    </location>
</feature>
<evidence type="ECO:0000256" key="1">
    <source>
        <dbReference type="SAM" id="MobiDB-lite"/>
    </source>
</evidence>
<proteinExistence type="predicted"/>
<feature type="transmembrane region" description="Helical" evidence="2">
    <location>
        <begin position="534"/>
        <end position="553"/>
    </location>
</feature>
<feature type="region of interest" description="Disordered" evidence="1">
    <location>
        <begin position="81"/>
        <end position="101"/>
    </location>
</feature>
<dbReference type="HOGENOM" id="CLU_334564_0_0_9"/>
<dbReference type="KEGG" id="cpy:Cphy_0450"/>
<evidence type="ECO:0000313" key="4">
    <source>
        <dbReference type="Proteomes" id="UP000000370"/>
    </source>
</evidence>
<feature type="transmembrane region" description="Helical" evidence="2">
    <location>
        <begin position="139"/>
        <end position="163"/>
    </location>
</feature>
<reference evidence="4" key="1">
    <citation type="submission" date="2007-11" db="EMBL/GenBank/DDBJ databases">
        <title>Complete genome sequence of Clostridium phytofermentans ISDg.</title>
        <authorList>
            <person name="Leschine S.B."/>
            <person name="Warnick T.A."/>
            <person name="Blanchard J.L."/>
            <person name="Schnell D.J."/>
            <person name="Petit E.L."/>
            <person name="LaTouf W.G."/>
            <person name="Copeland A."/>
            <person name="Lucas S."/>
            <person name="Lapidus A."/>
            <person name="Barry K."/>
            <person name="Glavina del Rio T."/>
            <person name="Dalin E."/>
            <person name="Tice H."/>
            <person name="Pitluck S."/>
            <person name="Kiss H."/>
            <person name="Brettin T."/>
            <person name="Bruce D."/>
            <person name="Detter J.C."/>
            <person name="Han C."/>
            <person name="Kuske C."/>
            <person name="Schmutz J."/>
            <person name="Larimer F."/>
            <person name="Land M."/>
            <person name="Hauser L."/>
            <person name="Kyrpides N."/>
            <person name="Kim E.A."/>
            <person name="Richardson P."/>
        </authorList>
    </citation>
    <scope>NUCLEOTIDE SEQUENCE [LARGE SCALE GENOMIC DNA]</scope>
    <source>
        <strain evidence="4">ATCC 700394 / DSM 18823 / ISDg</strain>
    </source>
</reference>
<evidence type="ECO:0000313" key="3">
    <source>
        <dbReference type="EMBL" id="ABX40837.1"/>
    </source>
</evidence>